<name>A0AAV1S920_9ROSI</name>
<gene>
    <name evidence="1" type="ORF">DCAF_LOCUS20655</name>
</gene>
<protein>
    <submittedName>
        <fullName evidence="1">Uncharacterized protein</fullName>
    </submittedName>
</protein>
<dbReference type="EMBL" id="CAWUPB010001173">
    <property type="protein sequence ID" value="CAK7347964.1"/>
    <property type="molecule type" value="Genomic_DNA"/>
</dbReference>
<comment type="caution">
    <text evidence="1">The sequence shown here is derived from an EMBL/GenBank/DDBJ whole genome shotgun (WGS) entry which is preliminary data.</text>
</comment>
<reference evidence="1 2" key="1">
    <citation type="submission" date="2024-01" db="EMBL/GenBank/DDBJ databases">
        <authorList>
            <person name="Waweru B."/>
        </authorList>
    </citation>
    <scope>NUCLEOTIDE SEQUENCE [LARGE SCALE GENOMIC DNA]</scope>
</reference>
<keyword evidence="2" id="KW-1185">Reference proteome</keyword>
<accession>A0AAV1S920</accession>
<dbReference type="Proteomes" id="UP001314170">
    <property type="component" value="Unassembled WGS sequence"/>
</dbReference>
<proteinExistence type="predicted"/>
<sequence length="141" mass="16177">MHLMLCNDHDSFSRTLILKHNPRKTSKTSINFKHQKTPLGCTRHSRYPPAAARDWFGGYRRLNQVHLPECHRRIIVATAGNVYSDDVADLAVGLMFRGRFRRAIVVAVFTPESYKDLSKLVGENLEAFFSNKPLLSEYVDE</sequence>
<evidence type="ECO:0000313" key="2">
    <source>
        <dbReference type="Proteomes" id="UP001314170"/>
    </source>
</evidence>
<dbReference type="AlphaFoldDB" id="A0AAV1S920"/>
<organism evidence="1 2">
    <name type="scientific">Dovyalis caffra</name>
    <dbReference type="NCBI Taxonomy" id="77055"/>
    <lineage>
        <taxon>Eukaryota</taxon>
        <taxon>Viridiplantae</taxon>
        <taxon>Streptophyta</taxon>
        <taxon>Embryophyta</taxon>
        <taxon>Tracheophyta</taxon>
        <taxon>Spermatophyta</taxon>
        <taxon>Magnoliopsida</taxon>
        <taxon>eudicotyledons</taxon>
        <taxon>Gunneridae</taxon>
        <taxon>Pentapetalae</taxon>
        <taxon>rosids</taxon>
        <taxon>fabids</taxon>
        <taxon>Malpighiales</taxon>
        <taxon>Salicaceae</taxon>
        <taxon>Flacourtieae</taxon>
        <taxon>Dovyalis</taxon>
    </lineage>
</organism>
<evidence type="ECO:0000313" key="1">
    <source>
        <dbReference type="EMBL" id="CAK7347964.1"/>
    </source>
</evidence>